<sequence>MKLVSFDIGLRNLAFCVMEGTNRSDVKILHWDLIDVMAEGAGHDAPKCWKCQKPANWLRQAGNVYACTLHKSKSAKPPTKVSLNKKTIEELKKEGASHVIHGDTKKVLVDALYKYYTGIVWKRCIKSTKQCSVVDLSVPIAASLESRRSLWEGANLIALEQQPDKRMLCVQAMIHMWFVCQGYKCSGVSAIHKLTNIMTLEDKTKTYKGRKSTGIVHATQLVPSPWKTHMLKHPKKDDLADTFLQGLWVMEHTK</sequence>
<accession>A0A6C0F2J4</accession>
<dbReference type="GO" id="GO:0003676">
    <property type="term" value="F:nucleic acid binding"/>
    <property type="evidence" value="ECO:0007669"/>
    <property type="project" value="InterPro"/>
</dbReference>
<reference evidence="1" key="1">
    <citation type="journal article" date="2020" name="Nature">
        <title>Giant virus diversity and host interactions through global metagenomics.</title>
        <authorList>
            <person name="Schulz F."/>
            <person name="Roux S."/>
            <person name="Paez-Espino D."/>
            <person name="Jungbluth S."/>
            <person name="Walsh D.A."/>
            <person name="Denef V.J."/>
            <person name="McMahon K.D."/>
            <person name="Konstantinidis K.T."/>
            <person name="Eloe-Fadrosh E.A."/>
            <person name="Kyrpides N.C."/>
            <person name="Woyke T."/>
        </authorList>
    </citation>
    <scope>NUCLEOTIDE SEQUENCE</scope>
    <source>
        <strain evidence="1">GVMAG-M-3300009164-40</strain>
    </source>
</reference>
<organism evidence="1">
    <name type="scientific">viral metagenome</name>
    <dbReference type="NCBI Taxonomy" id="1070528"/>
    <lineage>
        <taxon>unclassified sequences</taxon>
        <taxon>metagenomes</taxon>
        <taxon>organismal metagenomes</taxon>
    </lineage>
</organism>
<protein>
    <recommendedName>
        <fullName evidence="2">Mitochondrial resolvase Ydc2 catalytic domain-containing protein</fullName>
    </recommendedName>
</protein>
<proteinExistence type="predicted"/>
<dbReference type="InterPro" id="IPR012337">
    <property type="entry name" value="RNaseH-like_sf"/>
</dbReference>
<dbReference type="Gene3D" id="3.30.420.10">
    <property type="entry name" value="Ribonuclease H-like superfamily/Ribonuclease H"/>
    <property type="match status" value="1"/>
</dbReference>
<dbReference type="EMBL" id="MN739010">
    <property type="protein sequence ID" value="QHT34863.1"/>
    <property type="molecule type" value="Genomic_DNA"/>
</dbReference>
<dbReference type="SUPFAM" id="SSF53098">
    <property type="entry name" value="Ribonuclease H-like"/>
    <property type="match status" value="1"/>
</dbReference>
<evidence type="ECO:0000313" key="1">
    <source>
        <dbReference type="EMBL" id="QHT34863.1"/>
    </source>
</evidence>
<dbReference type="InterPro" id="IPR036397">
    <property type="entry name" value="RNaseH_sf"/>
</dbReference>
<dbReference type="AlphaFoldDB" id="A0A6C0F2J4"/>
<evidence type="ECO:0008006" key="2">
    <source>
        <dbReference type="Google" id="ProtNLM"/>
    </source>
</evidence>
<name>A0A6C0F2J4_9ZZZZ</name>